<sequence length="458" mass="51292">MVLKTGPDRPFELVQPETDDASGCFFNSYFGSVLYLLVANGGNFTNLQIFMDNSINQEAIADNNASVNNNLPVDPPISNDATNPNPPNANDSQSQDMLDGVAGIGPGYKGPSYDKLRIHLLADLKRECQVLVDSSAWKETGCTLMADGLCFVKSINAFSIVKNASHLCNLFFEVIEWIGPNDIVHVVTDNAANYVAAGRLINRKYDHIYWSPSAAHCLNLMLKDISSIAHISNLATRASKITVFVYNHTVFLSWLRKRPHCREIVRPSATRFATVFITLKSIFDHKKDLQDDCFTVCKLVGPLIKLLRLVDVDDKSSLGYVYKGMLRAEDAIKEMFRQNKTAYQPYTDIINSRWDKHLKKDLHAAAYFLNPSFFFNENYKEVPDVMRGILDLVTLYCKCNNLDSVDAMKEIHLYRDQKESFDRPEAIRAASQLKPGEIDANLYQSGGGSSGLYAASLE</sequence>
<accession>A0A6P4DAF7</accession>
<keyword evidence="3" id="KW-1185">Reference proteome</keyword>
<dbReference type="PANTHER" id="PTHR32166">
    <property type="entry name" value="OSJNBA0013A04.12 PROTEIN"/>
    <property type="match status" value="1"/>
</dbReference>
<evidence type="ECO:0000256" key="1">
    <source>
        <dbReference type="SAM" id="MobiDB-lite"/>
    </source>
</evidence>
<evidence type="ECO:0000259" key="2">
    <source>
        <dbReference type="Pfam" id="PF04937"/>
    </source>
</evidence>
<proteinExistence type="predicted"/>
<gene>
    <name evidence="4" type="primary">LOC107488718</name>
</gene>
<dbReference type="AlphaFoldDB" id="A0A6P4DAF7"/>
<name>A0A6P4DAF7_ARADU</name>
<organism evidence="3 4">
    <name type="scientific">Arachis duranensis</name>
    <name type="common">Wild peanut</name>
    <dbReference type="NCBI Taxonomy" id="130453"/>
    <lineage>
        <taxon>Eukaryota</taxon>
        <taxon>Viridiplantae</taxon>
        <taxon>Streptophyta</taxon>
        <taxon>Embryophyta</taxon>
        <taxon>Tracheophyta</taxon>
        <taxon>Spermatophyta</taxon>
        <taxon>Magnoliopsida</taxon>
        <taxon>eudicotyledons</taxon>
        <taxon>Gunneridae</taxon>
        <taxon>Pentapetalae</taxon>
        <taxon>rosids</taxon>
        <taxon>fabids</taxon>
        <taxon>Fabales</taxon>
        <taxon>Fabaceae</taxon>
        <taxon>Papilionoideae</taxon>
        <taxon>50 kb inversion clade</taxon>
        <taxon>dalbergioids sensu lato</taxon>
        <taxon>Dalbergieae</taxon>
        <taxon>Pterocarpus clade</taxon>
        <taxon>Arachis</taxon>
    </lineage>
</organism>
<dbReference type="RefSeq" id="XP_015964976.3">
    <property type="nucleotide sequence ID" value="XM_016109490.3"/>
</dbReference>
<reference evidence="3" key="1">
    <citation type="journal article" date="2016" name="Nat. Genet.">
        <title>The genome sequences of Arachis duranensis and Arachis ipaensis, the diploid ancestors of cultivated peanut.</title>
        <authorList>
            <person name="Bertioli D.J."/>
            <person name="Cannon S.B."/>
            <person name="Froenicke L."/>
            <person name="Huang G."/>
            <person name="Farmer A.D."/>
            <person name="Cannon E.K."/>
            <person name="Liu X."/>
            <person name="Gao D."/>
            <person name="Clevenger J."/>
            <person name="Dash S."/>
            <person name="Ren L."/>
            <person name="Moretzsohn M.C."/>
            <person name="Shirasawa K."/>
            <person name="Huang W."/>
            <person name="Vidigal B."/>
            <person name="Abernathy B."/>
            <person name="Chu Y."/>
            <person name="Niederhuth C.E."/>
            <person name="Umale P."/>
            <person name="Araujo A.C."/>
            <person name="Kozik A."/>
            <person name="Kim K.D."/>
            <person name="Burow M.D."/>
            <person name="Varshney R.K."/>
            <person name="Wang X."/>
            <person name="Zhang X."/>
            <person name="Barkley N."/>
            <person name="Guimaraes P.M."/>
            <person name="Isobe S."/>
            <person name="Guo B."/>
            <person name="Liao B."/>
            <person name="Stalker H.T."/>
            <person name="Schmitz R.J."/>
            <person name="Scheffler B.E."/>
            <person name="Leal-Bertioli S.C."/>
            <person name="Xun X."/>
            <person name="Jackson S.A."/>
            <person name="Michelmore R."/>
            <person name="Ozias-Akins P."/>
        </authorList>
    </citation>
    <scope>NUCLEOTIDE SEQUENCE [LARGE SCALE GENOMIC DNA]</scope>
    <source>
        <strain evidence="3">cv. V14167</strain>
    </source>
</reference>
<dbReference type="SUPFAM" id="SSF53098">
    <property type="entry name" value="Ribonuclease H-like"/>
    <property type="match status" value="1"/>
</dbReference>
<dbReference type="InterPro" id="IPR007021">
    <property type="entry name" value="DUF659"/>
</dbReference>
<feature type="domain" description="DUF659" evidence="2">
    <location>
        <begin position="148"/>
        <end position="241"/>
    </location>
</feature>
<dbReference type="PANTHER" id="PTHR32166:SF121">
    <property type="entry name" value="DUF659 DOMAIN-CONTAINING PROTEIN"/>
    <property type="match status" value="1"/>
</dbReference>
<dbReference type="KEGG" id="adu:107488718"/>
<feature type="region of interest" description="Disordered" evidence="1">
    <location>
        <begin position="66"/>
        <end position="96"/>
    </location>
</feature>
<reference evidence="4" key="2">
    <citation type="submission" date="2025-08" db="UniProtKB">
        <authorList>
            <consortium name="RefSeq"/>
        </authorList>
    </citation>
    <scope>IDENTIFICATION</scope>
    <source>
        <tissue evidence="4">Whole plant</tissue>
    </source>
</reference>
<dbReference type="InterPro" id="IPR012337">
    <property type="entry name" value="RNaseH-like_sf"/>
</dbReference>
<dbReference type="Pfam" id="PF04937">
    <property type="entry name" value="DUF659"/>
    <property type="match status" value="1"/>
</dbReference>
<protein>
    <submittedName>
        <fullName evidence="4">Uncharacterized protein LOC107488718</fullName>
    </submittedName>
</protein>
<dbReference type="GeneID" id="107488718"/>
<evidence type="ECO:0000313" key="3">
    <source>
        <dbReference type="Proteomes" id="UP000515211"/>
    </source>
</evidence>
<evidence type="ECO:0000313" key="4">
    <source>
        <dbReference type="RefSeq" id="XP_015964976.3"/>
    </source>
</evidence>
<dbReference type="Proteomes" id="UP000515211">
    <property type="component" value="Chromosome 5"/>
</dbReference>
<feature type="compositionally biased region" description="Low complexity" evidence="1">
    <location>
        <begin position="79"/>
        <end position="91"/>
    </location>
</feature>